<evidence type="ECO:0000313" key="1">
    <source>
        <dbReference type="EMBL" id="KUL26926.1"/>
    </source>
</evidence>
<reference evidence="1 2" key="1">
    <citation type="submission" date="2015-10" db="EMBL/GenBank/DDBJ databases">
        <authorList>
            <person name="Gilbert D.G."/>
        </authorList>
    </citation>
    <scope>NUCLEOTIDE SEQUENCE [LARGE SCALE GENOMIC DNA]</scope>
    <source>
        <strain evidence="1 2">NRRL B-16712</strain>
    </source>
</reference>
<gene>
    <name evidence="1" type="ORF">ADL15_36960</name>
</gene>
<evidence type="ECO:0000313" key="2">
    <source>
        <dbReference type="Proteomes" id="UP000053244"/>
    </source>
</evidence>
<dbReference type="EMBL" id="LLZH01000303">
    <property type="protein sequence ID" value="KUL26926.1"/>
    <property type="molecule type" value="Genomic_DNA"/>
</dbReference>
<organism evidence="1 2">
    <name type="scientific">Actinoplanes awajinensis subsp. mycoplanecinus</name>
    <dbReference type="NCBI Taxonomy" id="135947"/>
    <lineage>
        <taxon>Bacteria</taxon>
        <taxon>Bacillati</taxon>
        <taxon>Actinomycetota</taxon>
        <taxon>Actinomycetes</taxon>
        <taxon>Micromonosporales</taxon>
        <taxon>Micromonosporaceae</taxon>
        <taxon>Actinoplanes</taxon>
    </lineage>
</organism>
<protein>
    <submittedName>
        <fullName evidence="1">Uncharacterized protein</fullName>
    </submittedName>
</protein>
<keyword evidence="2" id="KW-1185">Reference proteome</keyword>
<dbReference type="RefSeq" id="WP_067701364.1">
    <property type="nucleotide sequence ID" value="NZ_LLZH01000303.1"/>
</dbReference>
<comment type="caution">
    <text evidence="1">The sequence shown here is derived from an EMBL/GenBank/DDBJ whole genome shotgun (WGS) entry which is preliminary data.</text>
</comment>
<dbReference type="OrthoDB" id="3322409at2"/>
<accession>A0A101JHI8</accession>
<dbReference type="AlphaFoldDB" id="A0A101JHI8"/>
<proteinExistence type="predicted"/>
<name>A0A101JHI8_9ACTN</name>
<dbReference type="Proteomes" id="UP000053244">
    <property type="component" value="Unassembled WGS sequence"/>
</dbReference>
<sequence>MTVTLTAVATCTAGTAWVVSRTPEKPGLRQPVSRRVLFERAGSLTALVQQFAAVLLASVWSERDLDQLACGVDVAGRKLPSKGWMALRRLGWTVVVPAGVRVPDRVLRAAEEQAARALRLVVHRRAVAAAIVASWPADPAGAPRTIGCCCLLLVLSLGELTLSPLE</sequence>